<evidence type="ECO:0000256" key="1">
    <source>
        <dbReference type="SAM" id="MobiDB-lite"/>
    </source>
</evidence>
<evidence type="ECO:0000313" key="3">
    <source>
        <dbReference type="Proteomes" id="UP001528673"/>
    </source>
</evidence>
<reference evidence="2 3" key="1">
    <citation type="submission" date="2023-02" db="EMBL/GenBank/DDBJ databases">
        <title>Bacterial whole genomic sequence of Curvibacter sp. HBC61.</title>
        <authorList>
            <person name="Le V."/>
            <person name="Ko S.-R."/>
            <person name="Ahn C.-Y."/>
            <person name="Oh H.-M."/>
        </authorList>
    </citation>
    <scope>NUCLEOTIDE SEQUENCE [LARGE SCALE GENOMIC DNA]</scope>
    <source>
        <strain evidence="2 3">HBC61</strain>
    </source>
</reference>
<comment type="caution">
    <text evidence="2">The sequence shown here is derived from an EMBL/GenBank/DDBJ whole genome shotgun (WGS) entry which is preliminary data.</text>
</comment>
<organism evidence="2 3">
    <name type="scientific">Curvibacter cyanobacteriorum</name>
    <dbReference type="NCBI Taxonomy" id="3026422"/>
    <lineage>
        <taxon>Bacteria</taxon>
        <taxon>Pseudomonadati</taxon>
        <taxon>Pseudomonadota</taxon>
        <taxon>Betaproteobacteria</taxon>
        <taxon>Burkholderiales</taxon>
        <taxon>Comamonadaceae</taxon>
        <taxon>Curvibacter</taxon>
    </lineage>
</organism>
<name>A0ABT5MU71_9BURK</name>
<feature type="region of interest" description="Disordered" evidence="1">
    <location>
        <begin position="195"/>
        <end position="248"/>
    </location>
</feature>
<dbReference type="EMBL" id="JAQSIP010000001">
    <property type="protein sequence ID" value="MDD0837585.1"/>
    <property type="molecule type" value="Genomic_DNA"/>
</dbReference>
<feature type="compositionally biased region" description="Low complexity" evidence="1">
    <location>
        <begin position="222"/>
        <end position="239"/>
    </location>
</feature>
<proteinExistence type="predicted"/>
<keyword evidence="3" id="KW-1185">Reference proteome</keyword>
<protein>
    <submittedName>
        <fullName evidence="2">Uncharacterized protein</fullName>
    </submittedName>
</protein>
<dbReference type="RefSeq" id="WP_273948771.1">
    <property type="nucleotide sequence ID" value="NZ_JAQSIP010000001.1"/>
</dbReference>
<gene>
    <name evidence="2" type="ORF">PSQ40_03265</name>
</gene>
<sequence>MNRLQTELQRLYAIPPQPAVPDPNEPPRALVLELARPADWSALSAVWLGVQADLALPAPAIAVNGVDAYQLWFALAEPVTPAQAQAFLDALCHRYLSDIVQRRPQRLTRWPRPAGQAPEPLPELPREQAAGGLWSAFVAPDLAAVFGDEPWLDLPPGIEAQADQLARLALIKPADFERALAELQADVRRAAEFATPASGSPAGDAGAAGASGASAAGGAGPRAGAAPPAHPAPTESAPPLRVDLPPTDDPRAFLRSVMNHPELDLAWRLEAAKALLRQV</sequence>
<feature type="compositionally biased region" description="Low complexity" evidence="1">
    <location>
        <begin position="195"/>
        <end position="214"/>
    </location>
</feature>
<dbReference type="Proteomes" id="UP001528673">
    <property type="component" value="Unassembled WGS sequence"/>
</dbReference>
<evidence type="ECO:0000313" key="2">
    <source>
        <dbReference type="EMBL" id="MDD0837585.1"/>
    </source>
</evidence>
<accession>A0ABT5MU71</accession>